<dbReference type="Pfam" id="PF19890">
    <property type="entry name" value="DUF6363"/>
    <property type="match status" value="1"/>
</dbReference>
<dbReference type="RefSeq" id="WP_126598163.1">
    <property type="nucleotide sequence ID" value="NZ_LR134510.1"/>
</dbReference>
<accession>A0A448TSJ8</accession>
<keyword evidence="1 4" id="KW-0378">Hydrolase</keyword>
<dbReference type="Gene3D" id="3.40.1090.10">
    <property type="entry name" value="Cytosolic phospholipase A2 catalytic domain"/>
    <property type="match status" value="2"/>
</dbReference>
<reference evidence="6 7" key="1">
    <citation type="submission" date="2018-12" db="EMBL/GenBank/DDBJ databases">
        <authorList>
            <consortium name="Pathogen Informatics"/>
        </authorList>
    </citation>
    <scope>NUCLEOTIDE SEQUENCE [LARGE SCALE GENOMIC DNA]</scope>
    <source>
        <strain evidence="6 7">NCTC12871</strain>
    </source>
</reference>
<proteinExistence type="predicted"/>
<dbReference type="PROSITE" id="PS51635">
    <property type="entry name" value="PNPLA"/>
    <property type="match status" value="1"/>
</dbReference>
<keyword evidence="7" id="KW-1185">Reference proteome</keyword>
<evidence type="ECO:0000313" key="7">
    <source>
        <dbReference type="Proteomes" id="UP000279799"/>
    </source>
</evidence>
<feature type="active site" description="Nucleophile" evidence="4">
    <location>
        <position position="39"/>
    </location>
</feature>
<dbReference type="Proteomes" id="UP000279799">
    <property type="component" value="Chromosome"/>
</dbReference>
<sequence>MEKVGVVLEGGAMRGMYTNGVLDVFLEHNFVADSVIGVSAGALFGINYPSKQPKRALRYNLKYANDKHYLGWYSFFTSGNMVNTEFAYSLIPFKLDIFDNQTFKESPIKFYATITNVDTGKAEYVRITDPVAQVDTLRAGGAMPFVSQIVELNGHGYLDGGIADSIPIEECLRMGYKKIIVVLTQVKEYRKKPQAEWLIKSFYFRHPQLAEALLNRWKNYNATLDLIEKLEEEGKIFVVRPTKDLHLARIERDPEKLQAMYDLGVENMATAWDAFQKYLAA</sequence>
<gene>
    <name evidence="6" type="ORF">NCTC12871_00206</name>
</gene>
<organism evidence="6 7">
    <name type="scientific">Actinobacillus delphinicola</name>
    <dbReference type="NCBI Taxonomy" id="51161"/>
    <lineage>
        <taxon>Bacteria</taxon>
        <taxon>Pseudomonadati</taxon>
        <taxon>Pseudomonadota</taxon>
        <taxon>Gammaproteobacteria</taxon>
        <taxon>Pasteurellales</taxon>
        <taxon>Pasteurellaceae</taxon>
        <taxon>Actinobacillus</taxon>
    </lineage>
</organism>
<dbReference type="KEGG" id="adp:NCTC12871_00206"/>
<evidence type="ECO:0000313" key="6">
    <source>
        <dbReference type="EMBL" id="VEJ08791.1"/>
    </source>
</evidence>
<dbReference type="GO" id="GO:0016787">
    <property type="term" value="F:hydrolase activity"/>
    <property type="evidence" value="ECO:0007669"/>
    <property type="project" value="UniProtKB-UniRule"/>
</dbReference>
<dbReference type="Pfam" id="PF01734">
    <property type="entry name" value="Patatin"/>
    <property type="match status" value="1"/>
</dbReference>
<dbReference type="InterPro" id="IPR016035">
    <property type="entry name" value="Acyl_Trfase/lysoPLipase"/>
</dbReference>
<evidence type="ECO:0000256" key="1">
    <source>
        <dbReference type="ARBA" id="ARBA00022801"/>
    </source>
</evidence>
<dbReference type="InterPro" id="IPR037483">
    <property type="entry name" value="YjjU-like"/>
</dbReference>
<keyword evidence="3 4" id="KW-0443">Lipid metabolism</keyword>
<evidence type="ECO:0000256" key="2">
    <source>
        <dbReference type="ARBA" id="ARBA00022963"/>
    </source>
</evidence>
<dbReference type="SUPFAM" id="SSF52151">
    <property type="entry name" value="FabD/lysophospholipase-like"/>
    <property type="match status" value="1"/>
</dbReference>
<feature type="domain" description="PNPLA" evidence="5">
    <location>
        <begin position="6"/>
        <end position="172"/>
    </location>
</feature>
<feature type="active site" description="Proton acceptor" evidence="4">
    <location>
        <position position="159"/>
    </location>
</feature>
<dbReference type="InterPro" id="IPR045943">
    <property type="entry name" value="DUF6363"/>
</dbReference>
<feature type="short sequence motif" description="GXSXG" evidence="4">
    <location>
        <begin position="37"/>
        <end position="41"/>
    </location>
</feature>
<protein>
    <submittedName>
        <fullName evidence="6">Patatin</fullName>
    </submittedName>
</protein>
<dbReference type="PANTHER" id="PTHR14226:SF25">
    <property type="entry name" value="PHOSPHOESTERASE"/>
    <property type="match status" value="1"/>
</dbReference>
<dbReference type="PANTHER" id="PTHR14226">
    <property type="entry name" value="NEUROPATHY TARGET ESTERASE/SWISS CHEESE D.MELANOGASTER"/>
    <property type="match status" value="1"/>
</dbReference>
<dbReference type="InterPro" id="IPR002641">
    <property type="entry name" value="PNPLA_dom"/>
</dbReference>
<feature type="short sequence motif" description="DGA/G" evidence="4">
    <location>
        <begin position="159"/>
        <end position="161"/>
    </location>
</feature>
<evidence type="ECO:0000256" key="4">
    <source>
        <dbReference type="PROSITE-ProRule" id="PRU01161"/>
    </source>
</evidence>
<keyword evidence="2 4" id="KW-0442">Lipid degradation</keyword>
<dbReference type="OrthoDB" id="9802424at2"/>
<evidence type="ECO:0000259" key="5">
    <source>
        <dbReference type="PROSITE" id="PS51635"/>
    </source>
</evidence>
<evidence type="ECO:0000256" key="3">
    <source>
        <dbReference type="ARBA" id="ARBA00023098"/>
    </source>
</evidence>
<dbReference type="InterPro" id="IPR050301">
    <property type="entry name" value="NTE"/>
</dbReference>
<dbReference type="AlphaFoldDB" id="A0A448TSJ8"/>
<dbReference type="CDD" id="cd07208">
    <property type="entry name" value="Pat_hypo_Ecoli_yjju_like"/>
    <property type="match status" value="1"/>
</dbReference>
<name>A0A448TSJ8_9PAST</name>
<dbReference type="GO" id="GO:0016042">
    <property type="term" value="P:lipid catabolic process"/>
    <property type="evidence" value="ECO:0007669"/>
    <property type="project" value="UniProtKB-UniRule"/>
</dbReference>
<dbReference type="EMBL" id="LR134510">
    <property type="protein sequence ID" value="VEJ08791.1"/>
    <property type="molecule type" value="Genomic_DNA"/>
</dbReference>
<comment type="caution">
    <text evidence="4">Lacks conserved residue(s) required for the propagation of feature annotation.</text>
</comment>